<accession>A0A366HYT6</accession>
<keyword evidence="3" id="KW-1185">Reference proteome</keyword>
<evidence type="ECO:0000313" key="3">
    <source>
        <dbReference type="Proteomes" id="UP000253490"/>
    </source>
</evidence>
<keyword evidence="1" id="KW-1133">Transmembrane helix</keyword>
<sequence length="97" mass="10581">MVILKMGLGLETDAILAYSIGLLILYFFGSTLFKAFKIPVRFVVSVFINSIIGGLLLLLLNMFNFDIGVNPWNALVIGIFGIPGLILLIVLKLILAV</sequence>
<evidence type="ECO:0000313" key="2">
    <source>
        <dbReference type="EMBL" id="RBP57658.1"/>
    </source>
</evidence>
<comment type="caution">
    <text evidence="2">The sequence shown here is derived from an EMBL/GenBank/DDBJ whole genome shotgun (WGS) entry which is preliminary data.</text>
</comment>
<name>A0A366HYT6_9FIRM</name>
<dbReference type="RefSeq" id="WP_207657473.1">
    <property type="nucleotide sequence ID" value="NZ_QNRX01000027.1"/>
</dbReference>
<dbReference type="Proteomes" id="UP000253490">
    <property type="component" value="Unassembled WGS sequence"/>
</dbReference>
<dbReference type="AlphaFoldDB" id="A0A366HYT6"/>
<keyword evidence="1" id="KW-0812">Transmembrane</keyword>
<feature type="transmembrane region" description="Helical" evidence="1">
    <location>
        <begin position="15"/>
        <end position="33"/>
    </location>
</feature>
<proteinExistence type="predicted"/>
<organism evidence="2 3">
    <name type="scientific">Alkalibaculum bacchi</name>
    <dbReference type="NCBI Taxonomy" id="645887"/>
    <lineage>
        <taxon>Bacteria</taxon>
        <taxon>Bacillati</taxon>
        <taxon>Bacillota</taxon>
        <taxon>Clostridia</taxon>
        <taxon>Eubacteriales</taxon>
        <taxon>Eubacteriaceae</taxon>
        <taxon>Alkalibaculum</taxon>
    </lineage>
</organism>
<dbReference type="EMBL" id="QNRX01000027">
    <property type="protein sequence ID" value="RBP57658.1"/>
    <property type="molecule type" value="Genomic_DNA"/>
</dbReference>
<dbReference type="Pfam" id="PF07441">
    <property type="entry name" value="BofA"/>
    <property type="match status" value="1"/>
</dbReference>
<gene>
    <name evidence="2" type="ORF">DES36_12728</name>
</gene>
<dbReference type="InterPro" id="IPR010001">
    <property type="entry name" value="BofA"/>
</dbReference>
<reference evidence="2 3" key="1">
    <citation type="submission" date="2018-06" db="EMBL/GenBank/DDBJ databases">
        <title>Genomic Encyclopedia of Type Strains, Phase IV (KMG-IV): sequencing the most valuable type-strain genomes for metagenomic binning, comparative biology and taxonomic classification.</title>
        <authorList>
            <person name="Goeker M."/>
        </authorList>
    </citation>
    <scope>NUCLEOTIDE SEQUENCE [LARGE SCALE GENOMIC DNA]</scope>
    <source>
        <strain evidence="2 3">DSM 22112</strain>
    </source>
</reference>
<feature type="transmembrane region" description="Helical" evidence="1">
    <location>
        <begin position="72"/>
        <end position="95"/>
    </location>
</feature>
<feature type="transmembrane region" description="Helical" evidence="1">
    <location>
        <begin position="40"/>
        <end position="60"/>
    </location>
</feature>
<keyword evidence="1" id="KW-0472">Membrane</keyword>
<protein>
    <submittedName>
        <fullName evidence="2">Inhibitor of the pro-sigma K processing machinery</fullName>
    </submittedName>
</protein>
<evidence type="ECO:0000256" key="1">
    <source>
        <dbReference type="SAM" id="Phobius"/>
    </source>
</evidence>